<dbReference type="HOGENOM" id="CLU_1707652_0_0_1"/>
<dbReference type="InParanoid" id="M4BYS4"/>
<dbReference type="EMBL" id="JH598050">
    <property type="status" value="NOT_ANNOTATED_CDS"/>
    <property type="molecule type" value="Genomic_DNA"/>
</dbReference>
<organism evidence="3 4">
    <name type="scientific">Hyaloperonospora arabidopsidis (strain Emoy2)</name>
    <name type="common">Downy mildew agent</name>
    <name type="synonym">Peronospora arabidopsidis</name>
    <dbReference type="NCBI Taxonomy" id="559515"/>
    <lineage>
        <taxon>Eukaryota</taxon>
        <taxon>Sar</taxon>
        <taxon>Stramenopiles</taxon>
        <taxon>Oomycota</taxon>
        <taxon>Peronosporomycetes</taxon>
        <taxon>Peronosporales</taxon>
        <taxon>Peronosporaceae</taxon>
        <taxon>Hyaloperonospora</taxon>
    </lineage>
</organism>
<dbReference type="EnsemblProtists" id="HpaT811721">
    <property type="protein sequence ID" value="HpaP811721"/>
    <property type="gene ID" value="HpaG811721"/>
</dbReference>
<dbReference type="AlphaFoldDB" id="M4BYS4"/>
<evidence type="ECO:0000313" key="2">
    <source>
        <dbReference type="EMBL" id="BAP68783.1"/>
    </source>
</evidence>
<evidence type="ECO:0000256" key="1">
    <source>
        <dbReference type="SAM" id="SignalP"/>
    </source>
</evidence>
<sequence>MRLAVGCILVGAIVHLDTGVFSSAVKYDDQRVATTAEETRFLRFKEKPANGGDFATGQGEERLTARGVMRAMDDLFNQKTAEQLVQRRKQDENDAFFSKLLTDVDYQADRFSEWKVNYDRNFLIQWMKDEGQPQETIDKIVRLFKLHHEAGKAK</sequence>
<evidence type="ECO:0000313" key="3">
    <source>
        <dbReference type="EnsemblProtists" id="HpaP811722"/>
    </source>
</evidence>
<keyword evidence="1" id="KW-0732">Signal</keyword>
<dbReference type="VEuPathDB" id="FungiDB:HpaG811722"/>
<dbReference type="EnsemblProtists" id="HpaT811722">
    <property type="protein sequence ID" value="HpaP811722"/>
    <property type="gene ID" value="HpaG811722"/>
</dbReference>
<dbReference type="Proteomes" id="UP000011713">
    <property type="component" value="Unassembled WGS sequence"/>
</dbReference>
<feature type="chain" id="PRO_5009704543" evidence="1">
    <location>
        <begin position="20"/>
        <end position="154"/>
    </location>
</feature>
<gene>
    <name evidence="2" type="primary">HaRxL43b</name>
</gene>
<reference evidence="2" key="2">
    <citation type="journal article" date="2014" name="PLoS Pathog.">
        <title>Expression profiling during arabidopsis/downy mildew interaction reveals a highly-expressed effector that attenuates responses to salicylic acid.</title>
        <authorList>
            <person name="Asai S."/>
            <person name="Rallapalli G."/>
            <person name="Piquerez S.J.M."/>
            <person name="Caillaud M.C."/>
            <person name="Furzer O.J."/>
            <person name="Ishaque N."/>
            <person name="Wirthmueller L."/>
            <person name="Fabro G."/>
            <person name="Shirasu K."/>
            <person name="Jones J.D.G."/>
        </authorList>
    </citation>
    <scope>NUCLEOTIDE SEQUENCE</scope>
    <source>
        <strain evidence="2">Emoy2</strain>
    </source>
</reference>
<dbReference type="EMBL" id="AB922208">
    <property type="protein sequence ID" value="BAP68783.1"/>
    <property type="molecule type" value="mRNA"/>
</dbReference>
<reference evidence="4" key="1">
    <citation type="journal article" date="2010" name="Science">
        <title>Signatures of adaptation to obligate biotrophy in the Hyaloperonospora arabidopsidis genome.</title>
        <authorList>
            <person name="Baxter L."/>
            <person name="Tripathy S."/>
            <person name="Ishaque N."/>
            <person name="Boot N."/>
            <person name="Cabral A."/>
            <person name="Kemen E."/>
            <person name="Thines M."/>
            <person name="Ah-Fong A."/>
            <person name="Anderson R."/>
            <person name="Badejoko W."/>
            <person name="Bittner-Eddy P."/>
            <person name="Boore J.L."/>
            <person name="Chibucos M.C."/>
            <person name="Coates M."/>
            <person name="Dehal P."/>
            <person name="Delehaunty K."/>
            <person name="Dong S."/>
            <person name="Downton P."/>
            <person name="Dumas B."/>
            <person name="Fabro G."/>
            <person name="Fronick C."/>
            <person name="Fuerstenberg S.I."/>
            <person name="Fulton L."/>
            <person name="Gaulin E."/>
            <person name="Govers F."/>
            <person name="Hughes L."/>
            <person name="Humphray S."/>
            <person name="Jiang R.H."/>
            <person name="Judelson H."/>
            <person name="Kamoun S."/>
            <person name="Kyung K."/>
            <person name="Meijer H."/>
            <person name="Minx P."/>
            <person name="Morris P."/>
            <person name="Nelson J."/>
            <person name="Phuntumart V."/>
            <person name="Qutob D."/>
            <person name="Rehmany A."/>
            <person name="Rougon-Cardoso A."/>
            <person name="Ryden P."/>
            <person name="Torto-Alalibo T."/>
            <person name="Studholme D."/>
            <person name="Wang Y."/>
            <person name="Win J."/>
            <person name="Wood J."/>
            <person name="Clifton S.W."/>
            <person name="Rogers J."/>
            <person name="Van den Ackerveken G."/>
            <person name="Jones J.D."/>
            <person name="McDowell J.M."/>
            <person name="Beynon J."/>
            <person name="Tyler B.M."/>
        </authorList>
    </citation>
    <scope>NUCLEOTIDE SEQUENCE [LARGE SCALE GENOMIC DNA]</scope>
    <source>
        <strain evidence="4">Emoy2</strain>
    </source>
</reference>
<name>M4BYS4_HYAAE</name>
<evidence type="ECO:0000313" key="4">
    <source>
        <dbReference type="Proteomes" id="UP000011713"/>
    </source>
</evidence>
<proteinExistence type="evidence at transcript level"/>
<accession>M4BYS4</accession>
<protein>
    <submittedName>
        <fullName evidence="2">RxLR effector candidate protein</fullName>
    </submittedName>
</protein>
<feature type="signal peptide" evidence="1">
    <location>
        <begin position="1"/>
        <end position="19"/>
    </location>
</feature>
<reference evidence="3" key="3">
    <citation type="submission" date="2015-06" db="UniProtKB">
        <authorList>
            <consortium name="EnsemblProtists"/>
        </authorList>
    </citation>
    <scope>IDENTIFICATION</scope>
    <source>
        <strain evidence="3">Emoy2</strain>
    </source>
</reference>
<keyword evidence="4" id="KW-1185">Reference proteome</keyword>